<proteinExistence type="predicted"/>
<dbReference type="Proteomes" id="UP000247498">
    <property type="component" value="Unassembled WGS sequence"/>
</dbReference>
<feature type="compositionally biased region" description="Low complexity" evidence="1">
    <location>
        <begin position="28"/>
        <end position="41"/>
    </location>
</feature>
<organism evidence="2 3">
    <name type="scientific">Raphidocelis subcapitata</name>
    <dbReference type="NCBI Taxonomy" id="307507"/>
    <lineage>
        <taxon>Eukaryota</taxon>
        <taxon>Viridiplantae</taxon>
        <taxon>Chlorophyta</taxon>
        <taxon>core chlorophytes</taxon>
        <taxon>Chlorophyceae</taxon>
        <taxon>CS clade</taxon>
        <taxon>Sphaeropleales</taxon>
        <taxon>Selenastraceae</taxon>
        <taxon>Raphidocelis</taxon>
    </lineage>
</organism>
<reference evidence="2 3" key="1">
    <citation type="journal article" date="2018" name="Sci. Rep.">
        <title>Raphidocelis subcapitata (=Pseudokirchneriella subcapitata) provides an insight into genome evolution and environmental adaptations in the Sphaeropleales.</title>
        <authorList>
            <person name="Suzuki S."/>
            <person name="Yamaguchi H."/>
            <person name="Nakajima N."/>
            <person name="Kawachi M."/>
        </authorList>
    </citation>
    <scope>NUCLEOTIDE SEQUENCE [LARGE SCALE GENOMIC DNA]</scope>
    <source>
        <strain evidence="2 3">NIES-35</strain>
    </source>
</reference>
<feature type="compositionally biased region" description="Low complexity" evidence="1">
    <location>
        <begin position="48"/>
        <end position="86"/>
    </location>
</feature>
<feature type="region of interest" description="Disordered" evidence="1">
    <location>
        <begin position="1"/>
        <end position="227"/>
    </location>
</feature>
<evidence type="ECO:0000256" key="1">
    <source>
        <dbReference type="SAM" id="MobiDB-lite"/>
    </source>
</evidence>
<feature type="compositionally biased region" description="Low complexity" evidence="1">
    <location>
        <begin position="165"/>
        <end position="185"/>
    </location>
</feature>
<dbReference type="STRING" id="307507.A0A2V0NWD8"/>
<feature type="compositionally biased region" description="Basic and acidic residues" evidence="1">
    <location>
        <begin position="203"/>
        <end position="223"/>
    </location>
</feature>
<gene>
    <name evidence="2" type="ORF">Rsub_04678</name>
</gene>
<dbReference type="PANTHER" id="PTHR23035:SF1">
    <property type="entry name" value="CILIA- AND FLAGELLA-ASSOCIATED PROTEIN 97"/>
    <property type="match status" value="1"/>
</dbReference>
<accession>A0A2V0NWD8</accession>
<dbReference type="OrthoDB" id="515313at2759"/>
<protein>
    <submittedName>
        <fullName evidence="2">Uncharacterized protein</fullName>
    </submittedName>
</protein>
<dbReference type="InParanoid" id="A0A2V0NWD8"/>
<evidence type="ECO:0000313" key="2">
    <source>
        <dbReference type="EMBL" id="GBF91954.1"/>
    </source>
</evidence>
<dbReference type="EMBL" id="BDRX01000028">
    <property type="protein sequence ID" value="GBF91954.1"/>
    <property type="molecule type" value="Genomic_DNA"/>
</dbReference>
<name>A0A2V0NWD8_9CHLO</name>
<keyword evidence="3" id="KW-1185">Reference proteome</keyword>
<evidence type="ECO:0000313" key="3">
    <source>
        <dbReference type="Proteomes" id="UP000247498"/>
    </source>
</evidence>
<dbReference type="PANTHER" id="PTHR23035">
    <property type="entry name" value="CILIA- AND FLAGELLA-ASSOCIATED PROTEIN 97-RELATED"/>
    <property type="match status" value="1"/>
</dbReference>
<dbReference type="AlphaFoldDB" id="A0A2V0NWD8"/>
<comment type="caution">
    <text evidence="2">The sequence shown here is derived from an EMBL/GenBank/DDBJ whole genome shotgun (WGS) entry which is preliminary data.</text>
</comment>
<dbReference type="InterPro" id="IPR038791">
    <property type="entry name" value="Cfap97/Hemingway"/>
</dbReference>
<feature type="compositionally biased region" description="Low complexity" evidence="1">
    <location>
        <begin position="1"/>
        <end position="12"/>
    </location>
</feature>
<sequence length="396" mass="38917">MEADQPQEPAPEGAEEVDGAHAPGGGAAAPAAAPLGAAPADAADRPADGAPQPAVNDAAGDDAFAAAAAPATAERAAAAPASGAAPLETESSGAALMSRKASTSPDGARPVAEAAEGEAPAAADAGDAFEAAAEEKPPAAEAGVASARTASAGPQPAAVVRAESAAPPATGGAAAAAGDGPAAGADDGDEALSPLLAAPDGGGARESRGDEGSDHEGSDHEGGDEIAALPAGRDGLEAPQRLPPPGATAPLRVARGSWGTRLTFSRPPYAAPHPRADYSHSNVRLMKIAHDNELLVKHLTGIAAAEPAWRKGLRRAEPCNTASAAVNRRRAAGVIAAQNLQLYSRLVAIRPSADISRGTLAAAAAEAEKYRLNCSQFRPEAAAAPARGGGSPARRR</sequence>
<feature type="compositionally biased region" description="Low complexity" evidence="1">
    <location>
        <begin position="112"/>
        <end position="131"/>
    </location>
</feature>